<dbReference type="AlphaFoldDB" id="A0A3B6EEG4"/>
<organism evidence="2">
    <name type="scientific">Triticum aestivum</name>
    <name type="common">Wheat</name>
    <dbReference type="NCBI Taxonomy" id="4565"/>
    <lineage>
        <taxon>Eukaryota</taxon>
        <taxon>Viridiplantae</taxon>
        <taxon>Streptophyta</taxon>
        <taxon>Embryophyta</taxon>
        <taxon>Tracheophyta</taxon>
        <taxon>Spermatophyta</taxon>
        <taxon>Magnoliopsida</taxon>
        <taxon>Liliopsida</taxon>
        <taxon>Poales</taxon>
        <taxon>Poaceae</taxon>
        <taxon>BOP clade</taxon>
        <taxon>Pooideae</taxon>
        <taxon>Triticodae</taxon>
        <taxon>Triticeae</taxon>
        <taxon>Triticinae</taxon>
        <taxon>Triticum</taxon>
    </lineage>
</organism>
<keyword evidence="3" id="KW-1185">Reference proteome</keyword>
<reference evidence="2" key="1">
    <citation type="submission" date="2018-08" db="EMBL/GenBank/DDBJ databases">
        <authorList>
            <person name="Rossello M."/>
        </authorList>
    </citation>
    <scope>NUCLEOTIDE SEQUENCE [LARGE SCALE GENOMIC DNA]</scope>
    <source>
        <strain evidence="2">cv. Chinese Spring</strain>
    </source>
</reference>
<dbReference type="Gramene" id="TraesROB_scaffold_038975_01G000100.1">
    <property type="protein sequence ID" value="TraesROB_scaffold_038975_01G000100.1"/>
    <property type="gene ID" value="TraesROB_scaffold_038975_01G000100"/>
</dbReference>
<dbReference type="OMA" id="WPHANTT"/>
<dbReference type="Proteomes" id="UP000019116">
    <property type="component" value="Chromosome 3A"/>
</dbReference>
<proteinExistence type="inferred from homology"/>
<accession>A0A3B6EEG4</accession>
<reference evidence="2" key="2">
    <citation type="submission" date="2018-10" db="UniProtKB">
        <authorList>
            <consortium name="EnsemblPlants"/>
        </authorList>
    </citation>
    <scope>IDENTIFICATION</scope>
</reference>
<dbReference type="Gene3D" id="3.40.50.2000">
    <property type="entry name" value="Glycogen Phosphorylase B"/>
    <property type="match status" value="1"/>
</dbReference>
<dbReference type="Gramene" id="TraesCS3A02G125400.1">
    <property type="protein sequence ID" value="TraesCS3A02G125400.1"/>
    <property type="gene ID" value="TraesCS3A02G125400"/>
</dbReference>
<dbReference type="Gramene" id="TraesWEE_scaffold_051062_01G000300.1">
    <property type="protein sequence ID" value="TraesWEE_scaffold_051062_01G000300.1"/>
    <property type="gene ID" value="TraesWEE_scaffold_051062_01G000300"/>
</dbReference>
<protein>
    <submittedName>
        <fullName evidence="2">Uncharacterized protein</fullName>
    </submittedName>
</protein>
<sequence length="165" mass="18044">MTFPRSGDGWSSSTMAHFLPVSLLAQGHTIPMTDMVPLLPEHGAQVSSITTPVNVSSLAGFAADVKAVGLAIQLVELRFPTAEFGLSDGCENLDMIHATDLLSKFMKAIDALREPLMAHLREQQRLRQSCIISDMINWWTGDIARELGIPRLAYVGFCGFSSLIR</sequence>
<evidence type="ECO:0000256" key="1">
    <source>
        <dbReference type="ARBA" id="ARBA00009995"/>
    </source>
</evidence>
<dbReference type="PANTHER" id="PTHR48047">
    <property type="entry name" value="GLYCOSYLTRANSFERASE"/>
    <property type="match status" value="1"/>
</dbReference>
<dbReference type="Gramene" id="TraesCLE_scaffold_065744_01G000300.1">
    <property type="protein sequence ID" value="TraesCLE_scaffold_065744_01G000300.1"/>
    <property type="gene ID" value="TraesCLE_scaffold_065744_01G000300"/>
</dbReference>
<evidence type="ECO:0000313" key="3">
    <source>
        <dbReference type="Proteomes" id="UP000019116"/>
    </source>
</evidence>
<name>A0A3B6EEG4_WHEAT</name>
<dbReference type="SUPFAM" id="SSF53756">
    <property type="entry name" value="UDP-Glycosyltransferase/glycogen phosphorylase"/>
    <property type="match status" value="1"/>
</dbReference>
<dbReference type="Gramene" id="TraesCAD_scaffold_075237_01G000300.1">
    <property type="protein sequence ID" value="TraesCAD_scaffold_075237_01G000300.1"/>
    <property type="gene ID" value="TraesCAD_scaffold_075237_01G000300"/>
</dbReference>
<dbReference type="PANTHER" id="PTHR48047:SF225">
    <property type="entry name" value="GLYCOSYLTRANSFERASE"/>
    <property type="match status" value="1"/>
</dbReference>
<comment type="similarity">
    <text evidence="1">Belongs to the UDP-glycosyltransferase family.</text>
</comment>
<dbReference type="SMR" id="A0A3B6EEG4"/>
<evidence type="ECO:0000313" key="2">
    <source>
        <dbReference type="EnsemblPlants" id="TraesCS3A02G125400.1"/>
    </source>
</evidence>
<dbReference type="STRING" id="4565.A0A3B6EEG4"/>
<dbReference type="EnsemblPlants" id="TraesCS3A02G125400.1">
    <property type="protein sequence ID" value="TraesCS3A02G125400.1"/>
    <property type="gene ID" value="TraesCS3A02G125400"/>
</dbReference>